<dbReference type="AlphaFoldDB" id="A0AAV1S9U5"/>
<dbReference type="PANTHER" id="PTHR33133:SF51">
    <property type="entry name" value="THH1_TOM1_TOM3 DOMAIN-CONTAINING PROTEIN"/>
    <property type="match status" value="1"/>
</dbReference>
<reference evidence="2 3" key="1">
    <citation type="submission" date="2024-01" db="EMBL/GenBank/DDBJ databases">
        <authorList>
            <person name="Waweru B."/>
        </authorList>
    </citation>
    <scope>NUCLEOTIDE SEQUENCE [LARGE SCALE GENOMIC DNA]</scope>
</reference>
<organism evidence="2 3">
    <name type="scientific">Dovyalis caffra</name>
    <dbReference type="NCBI Taxonomy" id="77055"/>
    <lineage>
        <taxon>Eukaryota</taxon>
        <taxon>Viridiplantae</taxon>
        <taxon>Streptophyta</taxon>
        <taxon>Embryophyta</taxon>
        <taxon>Tracheophyta</taxon>
        <taxon>Spermatophyta</taxon>
        <taxon>Magnoliopsida</taxon>
        <taxon>eudicotyledons</taxon>
        <taxon>Gunneridae</taxon>
        <taxon>Pentapetalae</taxon>
        <taxon>rosids</taxon>
        <taxon>fabids</taxon>
        <taxon>Malpighiales</taxon>
        <taxon>Salicaceae</taxon>
        <taxon>Flacourtieae</taxon>
        <taxon>Dovyalis</taxon>
    </lineage>
</organism>
<proteinExistence type="predicted"/>
<keyword evidence="3" id="KW-1185">Reference proteome</keyword>
<feature type="transmembrane region" description="Helical" evidence="1">
    <location>
        <begin position="178"/>
        <end position="207"/>
    </location>
</feature>
<keyword evidence="1" id="KW-1133">Transmembrane helix</keyword>
<sequence>MDKKQEEMQFLGLFGICKESYNIIFKWRKIFSQITLALILPTAFVFIANMKVSNALFAKITDAIQVSWMQSVAGTPDQIELSLPNSISWTQLLFFKALYITFLLFFSSLSTAAVVYTIACIYTGQDVGFKMVMRVVPKVWKRLVITSTCALAAIFASTIATLLTIAVIRIMISRYIPAIVFVLLVLFFMGFVYITLVWQTANVVSVLEEAYGIKAMIKSKALVKGKTKVTGTIILMMTISFVIMKTAFSRLVDGSSLGMVNRVSYGIVCFLLLVLLILFELVIQTVAYFVCKSYHHENIDKSTILDHLDAGYHGYAPLKAEDAQPEK</sequence>
<evidence type="ECO:0000313" key="2">
    <source>
        <dbReference type="EMBL" id="CAK7346882.1"/>
    </source>
</evidence>
<accession>A0AAV1S9U5</accession>
<evidence type="ECO:0000313" key="3">
    <source>
        <dbReference type="Proteomes" id="UP001314170"/>
    </source>
</evidence>
<feature type="transmembrane region" description="Helical" evidence="1">
    <location>
        <begin position="228"/>
        <end position="248"/>
    </location>
</feature>
<feature type="transmembrane region" description="Helical" evidence="1">
    <location>
        <begin position="30"/>
        <end position="48"/>
    </location>
</feature>
<feature type="transmembrane region" description="Helical" evidence="1">
    <location>
        <begin position="143"/>
        <end position="172"/>
    </location>
</feature>
<comment type="caution">
    <text evidence="2">The sequence shown here is derived from an EMBL/GenBank/DDBJ whole genome shotgun (WGS) entry which is preliminary data.</text>
</comment>
<protein>
    <submittedName>
        <fullName evidence="2">Uncharacterized protein</fullName>
    </submittedName>
</protein>
<name>A0AAV1S9U5_9ROSI</name>
<evidence type="ECO:0000256" key="1">
    <source>
        <dbReference type="SAM" id="Phobius"/>
    </source>
</evidence>
<keyword evidence="1" id="KW-0812">Transmembrane</keyword>
<dbReference type="PANTHER" id="PTHR33133">
    <property type="entry name" value="OS08G0107100 PROTEIN-RELATED"/>
    <property type="match status" value="1"/>
</dbReference>
<feature type="transmembrane region" description="Helical" evidence="1">
    <location>
        <begin position="97"/>
        <end position="122"/>
    </location>
</feature>
<feature type="transmembrane region" description="Helical" evidence="1">
    <location>
        <begin position="263"/>
        <end position="291"/>
    </location>
</feature>
<gene>
    <name evidence="2" type="ORF">DCAF_LOCUS19561</name>
</gene>
<dbReference type="Proteomes" id="UP001314170">
    <property type="component" value="Unassembled WGS sequence"/>
</dbReference>
<keyword evidence="1" id="KW-0472">Membrane</keyword>
<dbReference type="EMBL" id="CAWUPB010001173">
    <property type="protein sequence ID" value="CAK7346882.1"/>
    <property type="molecule type" value="Genomic_DNA"/>
</dbReference>